<comment type="caution">
    <text evidence="1">The sequence shown here is derived from an EMBL/GenBank/DDBJ whole genome shotgun (WGS) entry which is preliminary data.</text>
</comment>
<evidence type="ECO:0000313" key="2">
    <source>
        <dbReference type="Proteomes" id="UP001454036"/>
    </source>
</evidence>
<gene>
    <name evidence="1" type="ORF">LIER_25414</name>
</gene>
<sequence>MIRNHQTQSLQLNQDPNGMARLKGFLTVSHCVEPDLFLCAHLYEWISEASETIRRWPSFARCLLLEATKAGYAMFLKLQKATANAEEREKSSFGNLLSQMREERDLTIAERNRAVEKYNGLMTSHATSEGKLKAKMGTFSLSLEASKANLEGVKTSLQESVLEKEALALKLFEAEKSVVAAVETFKDNNEYRELLKDTRLPLSESSVRGSPRISQI</sequence>
<protein>
    <submittedName>
        <fullName evidence="1">Uncharacterized protein</fullName>
    </submittedName>
</protein>
<dbReference type="Proteomes" id="UP001454036">
    <property type="component" value="Unassembled WGS sequence"/>
</dbReference>
<keyword evidence="2" id="KW-1185">Reference proteome</keyword>
<accession>A0AAV3R4P5</accession>
<proteinExistence type="predicted"/>
<organism evidence="1 2">
    <name type="scientific">Lithospermum erythrorhizon</name>
    <name type="common">Purple gromwell</name>
    <name type="synonym">Lithospermum officinale var. erythrorhizon</name>
    <dbReference type="NCBI Taxonomy" id="34254"/>
    <lineage>
        <taxon>Eukaryota</taxon>
        <taxon>Viridiplantae</taxon>
        <taxon>Streptophyta</taxon>
        <taxon>Embryophyta</taxon>
        <taxon>Tracheophyta</taxon>
        <taxon>Spermatophyta</taxon>
        <taxon>Magnoliopsida</taxon>
        <taxon>eudicotyledons</taxon>
        <taxon>Gunneridae</taxon>
        <taxon>Pentapetalae</taxon>
        <taxon>asterids</taxon>
        <taxon>lamiids</taxon>
        <taxon>Boraginales</taxon>
        <taxon>Boraginaceae</taxon>
        <taxon>Boraginoideae</taxon>
        <taxon>Lithospermeae</taxon>
        <taxon>Lithospermum</taxon>
    </lineage>
</organism>
<dbReference type="EMBL" id="BAABME010007642">
    <property type="protein sequence ID" value="GAA0171364.1"/>
    <property type="molecule type" value="Genomic_DNA"/>
</dbReference>
<name>A0AAV3R4P5_LITER</name>
<reference evidence="1 2" key="1">
    <citation type="submission" date="2024-01" db="EMBL/GenBank/DDBJ databases">
        <title>The complete chloroplast genome sequence of Lithospermum erythrorhizon: insights into the phylogenetic relationship among Boraginaceae species and the maternal lineages of purple gromwells.</title>
        <authorList>
            <person name="Okada T."/>
            <person name="Watanabe K."/>
        </authorList>
    </citation>
    <scope>NUCLEOTIDE SEQUENCE [LARGE SCALE GENOMIC DNA]</scope>
</reference>
<evidence type="ECO:0000313" key="1">
    <source>
        <dbReference type="EMBL" id="GAA0171364.1"/>
    </source>
</evidence>
<dbReference type="AlphaFoldDB" id="A0AAV3R4P5"/>